<evidence type="ECO:0000259" key="6">
    <source>
        <dbReference type="Pfam" id="PF13515"/>
    </source>
</evidence>
<dbReference type="AlphaFoldDB" id="A0A841BV75"/>
<evidence type="ECO:0000256" key="4">
    <source>
        <dbReference type="ARBA" id="ARBA00023136"/>
    </source>
</evidence>
<dbReference type="InterPro" id="IPR049453">
    <property type="entry name" value="Memb_transporter_dom"/>
</dbReference>
<comment type="caution">
    <text evidence="7">The sequence shown here is derived from an EMBL/GenBank/DDBJ whole genome shotgun (WGS) entry which is preliminary data.</text>
</comment>
<accession>A0A841BV75</accession>
<sequence length="361" mass="37724">MQVSAAVSSRYHRARASLGLAVQAAIAAGIAWFISFHLLHHSMPFFAPISAVIVLAVSVGQRMRRATEVVLGNAFGILFGEVLVTVIGRGAWQVSLAVLIAILAAIVLGGSPALVGQSASSAVLVVTFAPGTQEYFFSRFVDAMVGGGVGLAVMALLLPLNPLTVVARACGPILDAIESGLIATAKALTERDAGEAQRALAALREAEPKLRAFADAITAGKEIAAFAPIRWGKRGALLQYVDAYDHIARTLRNSRVLTRRSISAISDDEPLPETLPAAVHALSAATARLRAELADAAEPEGTREDAIKAVRAGVEAYATGIGFSGSVIIAQIRSIASDLLQASGLSHDETAATLRTHRLRT</sequence>
<evidence type="ECO:0000256" key="3">
    <source>
        <dbReference type="ARBA" id="ARBA00022989"/>
    </source>
</evidence>
<dbReference type="Pfam" id="PF13515">
    <property type="entry name" value="FUSC_2"/>
    <property type="match status" value="1"/>
</dbReference>
<proteinExistence type="predicted"/>
<keyword evidence="4 5" id="KW-0472">Membrane</keyword>
<keyword evidence="8" id="KW-1185">Reference proteome</keyword>
<evidence type="ECO:0000313" key="7">
    <source>
        <dbReference type="EMBL" id="MBB5870651.1"/>
    </source>
</evidence>
<dbReference type="EMBL" id="JACHMN010000002">
    <property type="protein sequence ID" value="MBB5870651.1"/>
    <property type="molecule type" value="Genomic_DNA"/>
</dbReference>
<dbReference type="Proteomes" id="UP000587527">
    <property type="component" value="Unassembled WGS sequence"/>
</dbReference>
<organism evidence="7 8">
    <name type="scientific">Allocatelliglobosispora scoriae</name>
    <dbReference type="NCBI Taxonomy" id="643052"/>
    <lineage>
        <taxon>Bacteria</taxon>
        <taxon>Bacillati</taxon>
        <taxon>Actinomycetota</taxon>
        <taxon>Actinomycetes</taxon>
        <taxon>Micromonosporales</taxon>
        <taxon>Micromonosporaceae</taxon>
        <taxon>Allocatelliglobosispora</taxon>
    </lineage>
</organism>
<feature type="transmembrane region" description="Helical" evidence="5">
    <location>
        <begin position="98"/>
        <end position="128"/>
    </location>
</feature>
<keyword evidence="3 5" id="KW-1133">Transmembrane helix</keyword>
<feature type="transmembrane region" description="Helical" evidence="5">
    <location>
        <begin position="140"/>
        <end position="160"/>
    </location>
</feature>
<feature type="transmembrane region" description="Helical" evidence="5">
    <location>
        <begin position="45"/>
        <end position="63"/>
    </location>
</feature>
<keyword evidence="2 5" id="KW-0812">Transmembrane</keyword>
<evidence type="ECO:0000313" key="8">
    <source>
        <dbReference type="Proteomes" id="UP000587527"/>
    </source>
</evidence>
<evidence type="ECO:0000256" key="2">
    <source>
        <dbReference type="ARBA" id="ARBA00022692"/>
    </source>
</evidence>
<feature type="domain" description="Integral membrane bound transporter" evidence="6">
    <location>
        <begin position="30"/>
        <end position="153"/>
    </location>
</feature>
<name>A0A841BV75_9ACTN</name>
<dbReference type="GO" id="GO:0016020">
    <property type="term" value="C:membrane"/>
    <property type="evidence" value="ECO:0007669"/>
    <property type="project" value="UniProtKB-SubCell"/>
</dbReference>
<reference evidence="7 8" key="1">
    <citation type="submission" date="2020-08" db="EMBL/GenBank/DDBJ databases">
        <title>Sequencing the genomes of 1000 actinobacteria strains.</title>
        <authorList>
            <person name="Klenk H.-P."/>
        </authorList>
    </citation>
    <scope>NUCLEOTIDE SEQUENCE [LARGE SCALE GENOMIC DNA]</scope>
    <source>
        <strain evidence="7 8">DSM 45362</strain>
    </source>
</reference>
<feature type="transmembrane region" description="Helical" evidence="5">
    <location>
        <begin position="70"/>
        <end position="92"/>
    </location>
</feature>
<evidence type="ECO:0000256" key="1">
    <source>
        <dbReference type="ARBA" id="ARBA00004141"/>
    </source>
</evidence>
<dbReference type="RefSeq" id="WP_184838171.1">
    <property type="nucleotide sequence ID" value="NZ_JACHMN010000002.1"/>
</dbReference>
<comment type="subcellular location">
    <subcellularLocation>
        <location evidence="1">Membrane</location>
        <topology evidence="1">Multi-pass membrane protein</topology>
    </subcellularLocation>
</comment>
<feature type="transmembrane region" description="Helical" evidence="5">
    <location>
        <begin position="20"/>
        <end position="39"/>
    </location>
</feature>
<evidence type="ECO:0000256" key="5">
    <source>
        <dbReference type="SAM" id="Phobius"/>
    </source>
</evidence>
<protein>
    <submittedName>
        <fullName evidence="7">Uncharacterized membrane protein YgaE (UPF0421/DUF939 family)</fullName>
    </submittedName>
</protein>
<gene>
    <name evidence="7" type="ORF">F4553_004030</name>
</gene>